<sequence>MRRTENPKRERWSFFGPLIGVEIEGDVLVFVQVDALALLALSDDVVLTLWQSDADLAGTVSVAAEDLVFGLLVNNRNGDVVQSVTLRGDINSE</sequence>
<accession>M0LXP1</accession>
<evidence type="ECO:0000313" key="1">
    <source>
        <dbReference type="EMBL" id="EMA36870.1"/>
    </source>
</evidence>
<protein>
    <submittedName>
        <fullName evidence="1">Uncharacterized protein</fullName>
    </submittedName>
</protein>
<dbReference type="AlphaFoldDB" id="M0LXP1"/>
<evidence type="ECO:0000313" key="2">
    <source>
        <dbReference type="Proteomes" id="UP000011566"/>
    </source>
</evidence>
<name>M0LXP1_9EURY</name>
<organism evidence="1 2">
    <name type="scientific">Halococcus hamelinensis 100A6</name>
    <dbReference type="NCBI Taxonomy" id="1132509"/>
    <lineage>
        <taxon>Archaea</taxon>
        <taxon>Methanobacteriati</taxon>
        <taxon>Methanobacteriota</taxon>
        <taxon>Stenosarchaea group</taxon>
        <taxon>Halobacteria</taxon>
        <taxon>Halobacteriales</taxon>
        <taxon>Halococcaceae</taxon>
        <taxon>Halococcus</taxon>
    </lineage>
</organism>
<gene>
    <name evidence="1" type="ORF">C447_13432</name>
</gene>
<dbReference type="Proteomes" id="UP000011566">
    <property type="component" value="Unassembled WGS sequence"/>
</dbReference>
<reference evidence="1 2" key="1">
    <citation type="journal article" date="2014" name="PLoS Genet.">
        <title>Phylogenetically driven sequencing of extremely halophilic archaea reveals strategies for static and dynamic osmo-response.</title>
        <authorList>
            <person name="Becker E.A."/>
            <person name="Seitzer P.M."/>
            <person name="Tritt A."/>
            <person name="Larsen D."/>
            <person name="Krusor M."/>
            <person name="Yao A.I."/>
            <person name="Wu D."/>
            <person name="Madern D."/>
            <person name="Eisen J.A."/>
            <person name="Darling A.E."/>
            <person name="Facciotti M.T."/>
        </authorList>
    </citation>
    <scope>NUCLEOTIDE SEQUENCE [LARGE SCALE GENOMIC DNA]</scope>
    <source>
        <strain evidence="1 2">100A6</strain>
    </source>
</reference>
<dbReference type="EMBL" id="AOMB01000037">
    <property type="protein sequence ID" value="EMA36870.1"/>
    <property type="molecule type" value="Genomic_DNA"/>
</dbReference>
<keyword evidence="2" id="KW-1185">Reference proteome</keyword>
<proteinExistence type="predicted"/>
<comment type="caution">
    <text evidence="1">The sequence shown here is derived from an EMBL/GenBank/DDBJ whole genome shotgun (WGS) entry which is preliminary data.</text>
</comment>